<feature type="compositionally biased region" description="Basic and acidic residues" evidence="1">
    <location>
        <begin position="281"/>
        <end position="290"/>
    </location>
</feature>
<feature type="region of interest" description="Disordered" evidence="1">
    <location>
        <begin position="924"/>
        <end position="996"/>
    </location>
</feature>
<reference evidence="2 3" key="1">
    <citation type="submission" date="2014-04" db="EMBL/GenBank/DDBJ databases">
        <authorList>
            <consortium name="DOE Joint Genome Institute"/>
            <person name="Kuo A."/>
            <person name="Zuccaro A."/>
            <person name="Kohler A."/>
            <person name="Nagy L.G."/>
            <person name="Floudas D."/>
            <person name="Copeland A."/>
            <person name="Barry K.W."/>
            <person name="Cichocki N."/>
            <person name="Veneault-Fourrey C."/>
            <person name="LaButti K."/>
            <person name="Lindquist E.A."/>
            <person name="Lipzen A."/>
            <person name="Lundell T."/>
            <person name="Morin E."/>
            <person name="Murat C."/>
            <person name="Sun H."/>
            <person name="Tunlid A."/>
            <person name="Henrissat B."/>
            <person name="Grigoriev I.V."/>
            <person name="Hibbett D.S."/>
            <person name="Martin F."/>
            <person name="Nordberg H.P."/>
            <person name="Cantor M.N."/>
            <person name="Hua S.X."/>
        </authorList>
    </citation>
    <scope>NUCLEOTIDE SEQUENCE [LARGE SCALE GENOMIC DNA]</scope>
    <source>
        <strain evidence="2 3">MAFF 305830</strain>
    </source>
</reference>
<feature type="compositionally biased region" description="Basic and acidic residues" evidence="1">
    <location>
        <begin position="437"/>
        <end position="451"/>
    </location>
</feature>
<feature type="compositionally biased region" description="Basic and acidic residues" evidence="1">
    <location>
        <begin position="246"/>
        <end position="269"/>
    </location>
</feature>
<feature type="compositionally biased region" description="Low complexity" evidence="1">
    <location>
        <begin position="105"/>
        <end position="116"/>
    </location>
</feature>
<feature type="compositionally biased region" description="Basic and acidic residues" evidence="1">
    <location>
        <begin position="396"/>
        <end position="418"/>
    </location>
</feature>
<feature type="compositionally biased region" description="Polar residues" evidence="1">
    <location>
        <begin position="859"/>
        <end position="869"/>
    </location>
</feature>
<sequence>MNSQQSSLPSFPASNTVHAPPSFANFSFSASFGRDPTLQERMNKGPRRANFNLPTVTPAPQIAPQVSNVGVMQNAAVPETVAADSPMEEAGQSDTNVLEGPSVDTQQPQTVTPNTNIGPSTLQPDLPDIWKYAEMVQNEWAAVERPLPTPTPNPIPKQGIDRSAEATSPAAPNNAPEASQRANQRDHKHGVTGGNYTPDSSLSEKGIIKKEEIKVESIKQEAQSPPLHPSAHSSGPARVGGQATLKSEEPTEKDVDHDHKHSHLIKVEPNDTPSNNPINHMDTHPGERSSSDVQNSAGVPNVNQSSLEPDSSDVRMAPPHQSATPNQFAIPPVSNSRQREHGHSTVASNPVPLDSGLPRAGNLPPSLNTDTGVRVRPAGNQPSPIHNPSSNSKTSDTPRRDPSIRHREPSSHQMDSIRRRSPPGRSVRHLPQSSPRRLSDRIPADCYRPDRAVSPPPVNSRSNLRRGSPREFSSRTPSPGRYYDISTRRGPRSPLRWNDSSNYQREYTSGPVYRRSRSRSRSPPPRWADRRYPEDRPPARQTRYDESRYAATSSYPSRQVNWDRSLSPRRYPRTSPHSPIRRDGWVSPASANWSTPLRQRSPPRSPPSQRRGSEGDLRRPRSPQPIRSRLQSALPAEVTDDSRHHDPAPAPAPKPPGPMEWEGNFTQERAVSNEQNISTTVTNPDTAHRNPSHHRSQSTPMFEGSNQGIKRNRADMELETEVTGESLPIPDDPIPKKRKLDESTYVEVPIVERTEHKDGIPESMPSADPISVANAPTLDSTTKHPPVTQSTPVEEYSLPLAPVVPGSKDRILSRMSIPGQLSTLRETQTVSSVRPEDPDEHLRHPIERPPVVKRFPAPNASTTPRTSLAQRIYGVSTSTGTTTPNSESTSTSTPEPSTSSTTVGPGLLSRVSDMKLSAPVEFPESNDLLGRMSGVKPVHSIPGPDSPGTQQASLLGRIGFNQEASDGQSTSNDGIDTQPRQVTRARVSSGTEHDAVSSILARVGPRADQMVLDRNDNTDERSLISRVPFGGNLADRLD</sequence>
<feature type="compositionally biased region" description="Polar residues" evidence="1">
    <location>
        <begin position="498"/>
        <end position="507"/>
    </location>
</feature>
<dbReference type="AlphaFoldDB" id="A0A0C2XQY5"/>
<feature type="compositionally biased region" description="Polar residues" evidence="1">
    <location>
        <begin position="291"/>
        <end position="309"/>
    </location>
</feature>
<feature type="region of interest" description="Disordered" evidence="1">
    <location>
        <begin position="1"/>
        <end position="61"/>
    </location>
</feature>
<feature type="compositionally biased region" description="Basic residues" evidence="1">
    <location>
        <begin position="419"/>
        <end position="428"/>
    </location>
</feature>
<name>A0A0C2XQY5_SERVB</name>
<evidence type="ECO:0000313" key="2">
    <source>
        <dbReference type="EMBL" id="KIM31367.1"/>
    </source>
</evidence>
<feature type="region of interest" description="Disordered" evidence="1">
    <location>
        <begin position="101"/>
        <end position="122"/>
    </location>
</feature>
<accession>A0A0C2XQY5</accession>
<feature type="compositionally biased region" description="Polar residues" evidence="1">
    <location>
        <begin position="380"/>
        <end position="395"/>
    </location>
</feature>
<evidence type="ECO:0000313" key="3">
    <source>
        <dbReference type="Proteomes" id="UP000054097"/>
    </source>
</evidence>
<feature type="region of interest" description="Disordered" evidence="1">
    <location>
        <begin position="143"/>
        <end position="708"/>
    </location>
</feature>
<organism evidence="2 3">
    <name type="scientific">Serendipita vermifera MAFF 305830</name>
    <dbReference type="NCBI Taxonomy" id="933852"/>
    <lineage>
        <taxon>Eukaryota</taxon>
        <taxon>Fungi</taxon>
        <taxon>Dikarya</taxon>
        <taxon>Basidiomycota</taxon>
        <taxon>Agaricomycotina</taxon>
        <taxon>Agaricomycetes</taxon>
        <taxon>Sebacinales</taxon>
        <taxon>Serendipitaceae</taxon>
        <taxon>Serendipita</taxon>
    </lineage>
</organism>
<gene>
    <name evidence="2" type="ORF">M408DRAFT_327603</name>
</gene>
<feature type="compositionally biased region" description="Polar residues" evidence="1">
    <location>
        <begin position="550"/>
        <end position="564"/>
    </location>
</feature>
<feature type="compositionally biased region" description="Polar residues" evidence="1">
    <location>
        <begin position="962"/>
        <end position="990"/>
    </location>
</feature>
<protein>
    <submittedName>
        <fullName evidence="2">Uncharacterized protein</fullName>
    </submittedName>
</protein>
<keyword evidence="3" id="KW-1185">Reference proteome</keyword>
<reference evidence="3" key="2">
    <citation type="submission" date="2015-01" db="EMBL/GenBank/DDBJ databases">
        <title>Evolutionary Origins and Diversification of the Mycorrhizal Mutualists.</title>
        <authorList>
            <consortium name="DOE Joint Genome Institute"/>
            <consortium name="Mycorrhizal Genomics Consortium"/>
            <person name="Kohler A."/>
            <person name="Kuo A."/>
            <person name="Nagy L.G."/>
            <person name="Floudas D."/>
            <person name="Copeland A."/>
            <person name="Barry K.W."/>
            <person name="Cichocki N."/>
            <person name="Veneault-Fourrey C."/>
            <person name="LaButti K."/>
            <person name="Lindquist E.A."/>
            <person name="Lipzen A."/>
            <person name="Lundell T."/>
            <person name="Morin E."/>
            <person name="Murat C."/>
            <person name="Riley R."/>
            <person name="Ohm R."/>
            <person name="Sun H."/>
            <person name="Tunlid A."/>
            <person name="Henrissat B."/>
            <person name="Grigoriev I.V."/>
            <person name="Hibbett D.S."/>
            <person name="Martin F."/>
        </authorList>
    </citation>
    <scope>NUCLEOTIDE SEQUENCE [LARGE SCALE GENOMIC DNA]</scope>
    <source>
        <strain evidence="3">MAFF 305830</strain>
    </source>
</reference>
<feature type="compositionally biased region" description="Pro residues" evidence="1">
    <location>
        <begin position="648"/>
        <end position="658"/>
    </location>
</feature>
<feature type="compositionally biased region" description="Polar residues" evidence="1">
    <location>
        <begin position="664"/>
        <end position="685"/>
    </location>
</feature>
<feature type="compositionally biased region" description="Basic and acidic residues" evidence="1">
    <location>
        <begin position="527"/>
        <end position="548"/>
    </location>
</feature>
<feature type="compositionally biased region" description="Low complexity" evidence="1">
    <location>
        <begin position="594"/>
        <end position="610"/>
    </location>
</feature>
<evidence type="ECO:0000256" key="1">
    <source>
        <dbReference type="SAM" id="MobiDB-lite"/>
    </source>
</evidence>
<dbReference type="HOGENOM" id="CLU_293042_0_0_1"/>
<feature type="compositionally biased region" description="Low complexity" evidence="1">
    <location>
        <begin position="165"/>
        <end position="179"/>
    </location>
</feature>
<feature type="compositionally biased region" description="Polar residues" evidence="1">
    <location>
        <begin position="1"/>
        <end position="17"/>
    </location>
</feature>
<proteinExistence type="predicted"/>
<feature type="compositionally biased region" description="Low complexity" evidence="1">
    <location>
        <begin position="874"/>
        <end position="906"/>
    </location>
</feature>
<dbReference type="EMBL" id="KN824282">
    <property type="protein sequence ID" value="KIM31367.1"/>
    <property type="molecule type" value="Genomic_DNA"/>
</dbReference>
<feature type="compositionally biased region" description="Polar residues" evidence="1">
    <location>
        <begin position="697"/>
        <end position="708"/>
    </location>
</feature>
<feature type="compositionally biased region" description="Low complexity" evidence="1">
    <location>
        <begin position="19"/>
        <end position="32"/>
    </location>
</feature>
<feature type="compositionally biased region" description="Basic and acidic residues" evidence="1">
    <location>
        <begin position="834"/>
        <end position="847"/>
    </location>
</feature>
<dbReference type="Proteomes" id="UP000054097">
    <property type="component" value="Unassembled WGS sequence"/>
</dbReference>
<feature type="region of interest" description="Disordered" evidence="1">
    <location>
        <begin position="825"/>
        <end position="907"/>
    </location>
</feature>
<feature type="compositionally biased region" description="Basic and acidic residues" evidence="1">
    <location>
        <begin position="206"/>
        <end position="219"/>
    </location>
</feature>